<dbReference type="Proteomes" id="UP000887566">
    <property type="component" value="Unplaced"/>
</dbReference>
<evidence type="ECO:0000313" key="2">
    <source>
        <dbReference type="Proteomes" id="UP000887566"/>
    </source>
</evidence>
<sequence>MPSVDPDAGRMAGGGGTQSPPLDHHEQSAPPRLPPMRRYEDNRRRRRSLGDSSVLTHSLQQRPKATSATPFGLRTGARANKRTTTAAGVDVVKLLFVWSLAHSDG</sequence>
<proteinExistence type="predicted"/>
<feature type="region of interest" description="Disordered" evidence="1">
    <location>
        <begin position="1"/>
        <end position="82"/>
    </location>
</feature>
<evidence type="ECO:0000313" key="3">
    <source>
        <dbReference type="WBParaSite" id="PSAMB.scaffold200size66654.g3167.t1"/>
    </source>
</evidence>
<keyword evidence="2" id="KW-1185">Reference proteome</keyword>
<feature type="compositionally biased region" description="Polar residues" evidence="1">
    <location>
        <begin position="50"/>
        <end position="69"/>
    </location>
</feature>
<accession>A0A914VH82</accession>
<dbReference type="AlphaFoldDB" id="A0A914VH82"/>
<organism evidence="2 3">
    <name type="scientific">Plectus sambesii</name>
    <dbReference type="NCBI Taxonomy" id="2011161"/>
    <lineage>
        <taxon>Eukaryota</taxon>
        <taxon>Metazoa</taxon>
        <taxon>Ecdysozoa</taxon>
        <taxon>Nematoda</taxon>
        <taxon>Chromadorea</taxon>
        <taxon>Plectida</taxon>
        <taxon>Plectina</taxon>
        <taxon>Plectoidea</taxon>
        <taxon>Plectidae</taxon>
        <taxon>Plectus</taxon>
    </lineage>
</organism>
<dbReference type="WBParaSite" id="PSAMB.scaffold200size66654.g3167.t1">
    <property type="protein sequence ID" value="PSAMB.scaffold200size66654.g3167.t1"/>
    <property type="gene ID" value="PSAMB.scaffold200size66654.g3167"/>
</dbReference>
<name>A0A914VH82_9BILA</name>
<protein>
    <submittedName>
        <fullName evidence="3">Uncharacterized protein</fullName>
    </submittedName>
</protein>
<evidence type="ECO:0000256" key="1">
    <source>
        <dbReference type="SAM" id="MobiDB-lite"/>
    </source>
</evidence>
<reference evidence="3" key="1">
    <citation type="submission" date="2022-11" db="UniProtKB">
        <authorList>
            <consortium name="WormBaseParasite"/>
        </authorList>
    </citation>
    <scope>IDENTIFICATION</scope>
</reference>